<dbReference type="Proteomes" id="UP000022447">
    <property type="component" value="Unassembled WGS sequence"/>
</dbReference>
<evidence type="ECO:0000313" key="1">
    <source>
        <dbReference type="EMBL" id="ETX14313.1"/>
    </source>
</evidence>
<organism evidence="1 2">
    <name type="scientific">Roseivivax halodurans JCM 10272</name>
    <dbReference type="NCBI Taxonomy" id="1449350"/>
    <lineage>
        <taxon>Bacteria</taxon>
        <taxon>Pseudomonadati</taxon>
        <taxon>Pseudomonadota</taxon>
        <taxon>Alphaproteobacteria</taxon>
        <taxon>Rhodobacterales</taxon>
        <taxon>Roseobacteraceae</taxon>
        <taxon>Roseivivax</taxon>
    </lineage>
</organism>
<dbReference type="AlphaFoldDB" id="X7EGS8"/>
<gene>
    <name evidence="1" type="ORF">OCH239_04305</name>
</gene>
<keyword evidence="2" id="KW-1185">Reference proteome</keyword>
<dbReference type="EMBL" id="JALZ01000012">
    <property type="protein sequence ID" value="ETX14313.1"/>
    <property type="molecule type" value="Genomic_DNA"/>
</dbReference>
<accession>X7EGS8</accession>
<protein>
    <submittedName>
        <fullName evidence="1">Uncharacterized protein</fullName>
    </submittedName>
</protein>
<evidence type="ECO:0000313" key="2">
    <source>
        <dbReference type="Proteomes" id="UP000022447"/>
    </source>
</evidence>
<proteinExistence type="predicted"/>
<comment type="caution">
    <text evidence="1">The sequence shown here is derived from an EMBL/GenBank/DDBJ whole genome shotgun (WGS) entry which is preliminary data.</text>
</comment>
<reference evidence="1 2" key="1">
    <citation type="submission" date="2014-01" db="EMBL/GenBank/DDBJ databases">
        <title>Roseivivax halodurans JCM 10272 Genome Sequencing.</title>
        <authorList>
            <person name="Lai Q."/>
            <person name="Li G."/>
            <person name="Shao Z."/>
        </authorList>
    </citation>
    <scope>NUCLEOTIDE SEQUENCE [LARGE SCALE GENOMIC DNA]</scope>
    <source>
        <strain evidence="1 2">JCM 10272</strain>
    </source>
</reference>
<name>X7EGS8_9RHOB</name>
<sequence length="48" mass="5221">MLTAEICYEAIQASLALKVLFGMALRHTRDDVETFFGASACIGNSLIE</sequence>